<evidence type="ECO:0000256" key="1">
    <source>
        <dbReference type="SAM" id="SignalP"/>
    </source>
</evidence>
<dbReference type="PANTHER" id="PTHR37536:SF1">
    <property type="entry name" value="ASPERGILLOPEPSIN, PUTAITVE (AFU_ORTHOLOGUE AFUA_7G01200)"/>
    <property type="match status" value="1"/>
</dbReference>
<feature type="chain" id="PRO_5034301613" evidence="1">
    <location>
        <begin position="20"/>
        <end position="251"/>
    </location>
</feature>
<organism evidence="2 3">
    <name type="scientific">Boletus reticuloceps</name>
    <dbReference type="NCBI Taxonomy" id="495285"/>
    <lineage>
        <taxon>Eukaryota</taxon>
        <taxon>Fungi</taxon>
        <taxon>Dikarya</taxon>
        <taxon>Basidiomycota</taxon>
        <taxon>Agaricomycotina</taxon>
        <taxon>Agaricomycetes</taxon>
        <taxon>Agaricomycetidae</taxon>
        <taxon>Boletales</taxon>
        <taxon>Boletineae</taxon>
        <taxon>Boletaceae</taxon>
        <taxon>Boletoideae</taxon>
        <taxon>Boletus</taxon>
    </lineage>
</organism>
<dbReference type="PANTHER" id="PTHR37536">
    <property type="entry name" value="PUTATIVE (AFU_ORTHOLOGUE AFUA_3G02970)-RELATED"/>
    <property type="match status" value="1"/>
</dbReference>
<dbReference type="EMBL" id="JAGFBS010000001">
    <property type="protein sequence ID" value="KAG6382139.1"/>
    <property type="molecule type" value="Genomic_DNA"/>
</dbReference>
<dbReference type="InterPro" id="IPR038656">
    <property type="entry name" value="Peptidase_G1_sf"/>
</dbReference>
<dbReference type="GO" id="GO:0006508">
    <property type="term" value="P:proteolysis"/>
    <property type="evidence" value="ECO:0007669"/>
    <property type="project" value="InterPro"/>
</dbReference>
<dbReference type="Proteomes" id="UP000683000">
    <property type="component" value="Unassembled WGS sequence"/>
</dbReference>
<evidence type="ECO:0000313" key="2">
    <source>
        <dbReference type="EMBL" id="KAG6382139.1"/>
    </source>
</evidence>
<dbReference type="InterPro" id="IPR000250">
    <property type="entry name" value="Peptidase_G1"/>
</dbReference>
<comment type="caution">
    <text evidence="2">The sequence shown here is derived from an EMBL/GenBank/DDBJ whole genome shotgun (WGS) entry which is preliminary data.</text>
</comment>
<accession>A0A8I2Z1N9</accession>
<dbReference type="Pfam" id="PF01828">
    <property type="entry name" value="Peptidase_A4"/>
    <property type="match status" value="1"/>
</dbReference>
<gene>
    <name evidence="2" type="ORF">JVT61DRAFT_782</name>
</gene>
<keyword evidence="1" id="KW-0732">Signal</keyword>
<keyword evidence="3" id="KW-1185">Reference proteome</keyword>
<sequence length="251" mass="26448">MHFNSVLISCFLFASAVLAGPLQSQQLDLLGRSSHTRTTDCAPQIFGGAFLEQNNGTFNYIHGIFPVPNVTSPAASESFVTVAIAMDGTDSCPGGVYFQVGVSFHARCKGTTEIQAQYEWGPDSAQNLTLPISVGDWIELTLITFNETTGHVFIAIFGSPGLSDDSPVQSSHPLCGKSAGWVVKSIVKHGGQTTIADFETVTFTGASAGKRGQELQGPLGASTVGFHSPKGNVSTTINDNNSLSISYLQKG</sequence>
<dbReference type="CDD" id="cd13426">
    <property type="entry name" value="Peptidase_G1"/>
    <property type="match status" value="1"/>
</dbReference>
<proteinExistence type="predicted"/>
<reference evidence="2" key="1">
    <citation type="submission" date="2021-03" db="EMBL/GenBank/DDBJ databases">
        <title>Evolutionary innovations through gain and loss of genes in the ectomycorrhizal Boletales.</title>
        <authorList>
            <person name="Wu G."/>
            <person name="Miyauchi S."/>
            <person name="Morin E."/>
            <person name="Yang Z.-L."/>
            <person name="Xu J."/>
            <person name="Martin F.M."/>
        </authorList>
    </citation>
    <scope>NUCLEOTIDE SEQUENCE</scope>
    <source>
        <strain evidence="2">BR01</strain>
    </source>
</reference>
<dbReference type="SUPFAM" id="SSF49899">
    <property type="entry name" value="Concanavalin A-like lectins/glucanases"/>
    <property type="match status" value="1"/>
</dbReference>
<dbReference type="InterPro" id="IPR013320">
    <property type="entry name" value="ConA-like_dom_sf"/>
</dbReference>
<dbReference type="Gene3D" id="2.60.120.700">
    <property type="entry name" value="Peptidase G1"/>
    <property type="match status" value="1"/>
</dbReference>
<feature type="signal peptide" evidence="1">
    <location>
        <begin position="1"/>
        <end position="19"/>
    </location>
</feature>
<dbReference type="GO" id="GO:0070007">
    <property type="term" value="F:glutamic-type endopeptidase activity"/>
    <property type="evidence" value="ECO:0007669"/>
    <property type="project" value="InterPro"/>
</dbReference>
<dbReference type="OrthoDB" id="2862635at2759"/>
<name>A0A8I2Z1N9_9AGAM</name>
<dbReference type="AlphaFoldDB" id="A0A8I2Z1N9"/>
<protein>
    <submittedName>
        <fullName evidence="2">Peptidase G1</fullName>
    </submittedName>
</protein>
<evidence type="ECO:0000313" key="3">
    <source>
        <dbReference type="Proteomes" id="UP000683000"/>
    </source>
</evidence>